<keyword evidence="4 15" id="KW-0121">Carboxypeptidase</keyword>
<evidence type="ECO:0000256" key="7">
    <source>
        <dbReference type="ARBA" id="ARBA00022703"/>
    </source>
</evidence>
<keyword evidence="6 17" id="KW-0812">Transmembrane</keyword>
<dbReference type="PROSITE" id="PS00560">
    <property type="entry name" value="CARBOXYPEPT_SER_HIS"/>
    <property type="match status" value="1"/>
</dbReference>
<evidence type="ECO:0000256" key="15">
    <source>
        <dbReference type="RuleBase" id="RU361156"/>
    </source>
</evidence>
<keyword evidence="9 15" id="KW-0378">Hydrolase</keyword>
<evidence type="ECO:0000256" key="4">
    <source>
        <dbReference type="ARBA" id="ARBA00022645"/>
    </source>
</evidence>
<dbReference type="RefSeq" id="XP_007773517.1">
    <property type="nucleotide sequence ID" value="XM_007775327.1"/>
</dbReference>
<keyword evidence="8 15" id="KW-0732">Signal</keyword>
<dbReference type="GeneID" id="19200290"/>
<dbReference type="Pfam" id="PF00450">
    <property type="entry name" value="Peptidase_S10"/>
    <property type="match status" value="1"/>
</dbReference>
<evidence type="ECO:0000256" key="14">
    <source>
        <dbReference type="ARBA" id="ARBA00037042"/>
    </source>
</evidence>
<keyword evidence="19" id="KW-1185">Reference proteome</keyword>
<evidence type="ECO:0000256" key="9">
    <source>
        <dbReference type="ARBA" id="ARBA00022801"/>
    </source>
</evidence>
<feature type="transmembrane region" description="Helical" evidence="17">
    <location>
        <begin position="512"/>
        <end position="535"/>
    </location>
</feature>
<evidence type="ECO:0000256" key="5">
    <source>
        <dbReference type="ARBA" id="ARBA00022670"/>
    </source>
</evidence>
<dbReference type="InterPro" id="IPR001563">
    <property type="entry name" value="Peptidase_S10"/>
</dbReference>
<dbReference type="PANTHER" id="PTHR11802:SF190">
    <property type="entry name" value="PHEROMONE-PROCESSING CARBOXYPEPTIDASE KEX1"/>
    <property type="match status" value="1"/>
</dbReference>
<dbReference type="OrthoDB" id="443318at2759"/>
<dbReference type="KEGG" id="cput:CONPUDRAFT_130798"/>
<sequence length="604" mass="67263">MLSHRGSGRALSWTFLLPLLARVQAAPTDIPSAASFYVPSLPGLHQDEIHPLHIYAGHILSDPRAAEADSKDVLAHLFFVMIKARRTTDKERLMFWFNGGPGCSSFDGLMMELGPWRVDGEGGLKTVDGGWEEYTTMVYIDQPAGTGLSYTSTNHYVKSLSEASEHVIQFMRTFYKVFPEYATVDTYLGGESYAGQYIPYFADAILKSDINMPLRGAAIGNGWIDARRQYPAYLDYAVAHNLIDVQSEIYKNAANVQDKCQDEFRKWSGPEPIHFNDCEALTDAVLKSGTRDVDGVEMCTNIYDVRLEDEYPYCGTKWPPDLADVTKYLDRKDVVDALHASAKSESWVECLGRIGSNLNEAADPSSITLLPSVIERIPVLLFAGDKDFVCNYMGIESMIQAMSWNGETGLGKVSTKTWTVNNQPAGTWVTSRNLTYAKVFNASHMVPYDVPDVAHDMILRFMGVDFSRILDGSARIPSAIGDEIKPSFDTVSNSSSGATPNDEAKKALWDEYYNTGSTVLILLLIAIAVGGCIWFRLRRRPVQLNTNPAEESIPLTMSRTDGFDDEPSNRKRKGKERATTEEEEPIFDVGDDEDERSDDGRKSR</sequence>
<dbReference type="FunFam" id="3.40.50.1820:FF:000121">
    <property type="entry name" value="Carboxypeptidase D"/>
    <property type="match status" value="1"/>
</dbReference>
<dbReference type="AlphaFoldDB" id="A0A5M3MAH6"/>
<keyword evidence="7" id="KW-0053">Apoptosis</keyword>
<feature type="signal peptide" evidence="15">
    <location>
        <begin position="1"/>
        <end position="25"/>
    </location>
</feature>
<dbReference type="InterPro" id="IPR029058">
    <property type="entry name" value="AB_hydrolase_fold"/>
</dbReference>
<comment type="caution">
    <text evidence="18">The sequence shown here is derived from an EMBL/GenBank/DDBJ whole genome shotgun (WGS) entry which is preliminary data.</text>
</comment>
<evidence type="ECO:0000256" key="16">
    <source>
        <dbReference type="SAM" id="MobiDB-lite"/>
    </source>
</evidence>
<evidence type="ECO:0000256" key="12">
    <source>
        <dbReference type="ARBA" id="ARBA00023136"/>
    </source>
</evidence>
<name>A0A5M3MAH6_CONPW</name>
<dbReference type="PRINTS" id="PR00724">
    <property type="entry name" value="CRBOXYPTASEC"/>
</dbReference>
<dbReference type="OMA" id="EMADQFV"/>
<dbReference type="Gene3D" id="3.40.50.1820">
    <property type="entry name" value="alpha/beta hydrolase"/>
    <property type="match status" value="1"/>
</dbReference>
<keyword evidence="11" id="KW-0333">Golgi apparatus</keyword>
<comment type="subcellular location">
    <subcellularLocation>
        <location evidence="2">Golgi apparatus</location>
        <location evidence="2">trans-Golgi network membrane</location>
        <topology evidence="2">Single-pass type I membrane protein</topology>
    </subcellularLocation>
</comment>
<evidence type="ECO:0000256" key="10">
    <source>
        <dbReference type="ARBA" id="ARBA00022989"/>
    </source>
</evidence>
<organism evidence="18 19">
    <name type="scientific">Coniophora puteana (strain RWD-64-598)</name>
    <name type="common">Brown rot fungus</name>
    <dbReference type="NCBI Taxonomy" id="741705"/>
    <lineage>
        <taxon>Eukaryota</taxon>
        <taxon>Fungi</taxon>
        <taxon>Dikarya</taxon>
        <taxon>Basidiomycota</taxon>
        <taxon>Agaricomycotina</taxon>
        <taxon>Agaricomycetes</taxon>
        <taxon>Agaricomycetidae</taxon>
        <taxon>Boletales</taxon>
        <taxon>Coniophorineae</taxon>
        <taxon>Coniophoraceae</taxon>
        <taxon>Coniophora</taxon>
    </lineage>
</organism>
<dbReference type="SUPFAM" id="SSF53474">
    <property type="entry name" value="alpha/beta-Hydrolases"/>
    <property type="match status" value="1"/>
</dbReference>
<dbReference type="PROSITE" id="PS00131">
    <property type="entry name" value="CARBOXYPEPT_SER_SER"/>
    <property type="match status" value="1"/>
</dbReference>
<protein>
    <recommendedName>
        <fullName evidence="15">Carboxypeptidase</fullName>
        <ecNumber evidence="15">3.4.16.-</ecNumber>
    </recommendedName>
</protein>
<evidence type="ECO:0000256" key="2">
    <source>
        <dbReference type="ARBA" id="ARBA00004393"/>
    </source>
</evidence>
<dbReference type="EMBL" id="JH711586">
    <property type="protein sequence ID" value="EIW76268.1"/>
    <property type="molecule type" value="Genomic_DNA"/>
</dbReference>
<evidence type="ECO:0000256" key="3">
    <source>
        <dbReference type="ARBA" id="ARBA00009431"/>
    </source>
</evidence>
<keyword evidence="12 17" id="KW-0472">Membrane</keyword>
<evidence type="ECO:0000256" key="17">
    <source>
        <dbReference type="SAM" id="Phobius"/>
    </source>
</evidence>
<dbReference type="GO" id="GO:0006508">
    <property type="term" value="P:proteolysis"/>
    <property type="evidence" value="ECO:0007669"/>
    <property type="project" value="UniProtKB-KW"/>
</dbReference>
<dbReference type="InterPro" id="IPR033124">
    <property type="entry name" value="Ser_caboxypep_his_AS"/>
</dbReference>
<comment type="function">
    <text evidence="14">Protease with a carboxypeptidase B-like function involved in the C-terminal processing of the lysine and arginine residues from protein precursors. Promotes cell fusion and is involved in the programmed cell death.</text>
</comment>
<evidence type="ECO:0000256" key="8">
    <source>
        <dbReference type="ARBA" id="ARBA00022729"/>
    </source>
</evidence>
<feature type="compositionally biased region" description="Acidic residues" evidence="16">
    <location>
        <begin position="581"/>
        <end position="597"/>
    </location>
</feature>
<dbReference type="GO" id="GO:0004185">
    <property type="term" value="F:serine-type carboxypeptidase activity"/>
    <property type="evidence" value="ECO:0007669"/>
    <property type="project" value="UniProtKB-UniRule"/>
</dbReference>
<dbReference type="Proteomes" id="UP000053558">
    <property type="component" value="Unassembled WGS sequence"/>
</dbReference>
<feature type="region of interest" description="Disordered" evidence="16">
    <location>
        <begin position="551"/>
        <end position="604"/>
    </location>
</feature>
<evidence type="ECO:0000256" key="13">
    <source>
        <dbReference type="ARBA" id="ARBA00023180"/>
    </source>
</evidence>
<keyword evidence="10 17" id="KW-1133">Transmembrane helix</keyword>
<proteinExistence type="inferred from homology"/>
<reference evidence="19" key="1">
    <citation type="journal article" date="2012" name="Science">
        <title>The Paleozoic origin of enzymatic lignin decomposition reconstructed from 31 fungal genomes.</title>
        <authorList>
            <person name="Floudas D."/>
            <person name="Binder M."/>
            <person name="Riley R."/>
            <person name="Barry K."/>
            <person name="Blanchette R.A."/>
            <person name="Henrissat B."/>
            <person name="Martinez A.T."/>
            <person name="Otillar R."/>
            <person name="Spatafora J.W."/>
            <person name="Yadav J.S."/>
            <person name="Aerts A."/>
            <person name="Benoit I."/>
            <person name="Boyd A."/>
            <person name="Carlson A."/>
            <person name="Copeland A."/>
            <person name="Coutinho P.M."/>
            <person name="de Vries R.P."/>
            <person name="Ferreira P."/>
            <person name="Findley K."/>
            <person name="Foster B."/>
            <person name="Gaskell J."/>
            <person name="Glotzer D."/>
            <person name="Gorecki P."/>
            <person name="Heitman J."/>
            <person name="Hesse C."/>
            <person name="Hori C."/>
            <person name="Igarashi K."/>
            <person name="Jurgens J.A."/>
            <person name="Kallen N."/>
            <person name="Kersten P."/>
            <person name="Kohler A."/>
            <person name="Kuees U."/>
            <person name="Kumar T.K.A."/>
            <person name="Kuo A."/>
            <person name="LaButti K."/>
            <person name="Larrondo L.F."/>
            <person name="Lindquist E."/>
            <person name="Ling A."/>
            <person name="Lombard V."/>
            <person name="Lucas S."/>
            <person name="Lundell T."/>
            <person name="Martin R."/>
            <person name="McLaughlin D.J."/>
            <person name="Morgenstern I."/>
            <person name="Morin E."/>
            <person name="Murat C."/>
            <person name="Nagy L.G."/>
            <person name="Nolan M."/>
            <person name="Ohm R.A."/>
            <person name="Patyshakuliyeva A."/>
            <person name="Rokas A."/>
            <person name="Ruiz-Duenas F.J."/>
            <person name="Sabat G."/>
            <person name="Salamov A."/>
            <person name="Samejima M."/>
            <person name="Schmutz J."/>
            <person name="Slot J.C."/>
            <person name="St John F."/>
            <person name="Stenlid J."/>
            <person name="Sun H."/>
            <person name="Sun S."/>
            <person name="Syed K."/>
            <person name="Tsang A."/>
            <person name="Wiebenga A."/>
            <person name="Young D."/>
            <person name="Pisabarro A."/>
            <person name="Eastwood D.C."/>
            <person name="Martin F."/>
            <person name="Cullen D."/>
            <person name="Grigoriev I.V."/>
            <person name="Hibbett D.S."/>
        </authorList>
    </citation>
    <scope>NUCLEOTIDE SEQUENCE [LARGE SCALE GENOMIC DNA]</scope>
    <source>
        <strain evidence="19">RWD-64-598 SS2</strain>
    </source>
</reference>
<keyword evidence="13" id="KW-0325">Glycoprotein</keyword>
<dbReference type="GO" id="GO:0005802">
    <property type="term" value="C:trans-Golgi network"/>
    <property type="evidence" value="ECO:0007669"/>
    <property type="project" value="TreeGrafter"/>
</dbReference>
<dbReference type="EC" id="3.4.16.-" evidence="15"/>
<gene>
    <name evidence="18" type="ORF">CONPUDRAFT_130798</name>
</gene>
<evidence type="ECO:0000256" key="11">
    <source>
        <dbReference type="ARBA" id="ARBA00023034"/>
    </source>
</evidence>
<dbReference type="PANTHER" id="PTHR11802">
    <property type="entry name" value="SERINE PROTEASE FAMILY S10 SERINE CARBOXYPEPTIDASE"/>
    <property type="match status" value="1"/>
</dbReference>
<evidence type="ECO:0000256" key="1">
    <source>
        <dbReference type="ARBA" id="ARBA00001003"/>
    </source>
</evidence>
<evidence type="ECO:0000256" key="6">
    <source>
        <dbReference type="ARBA" id="ARBA00022692"/>
    </source>
</evidence>
<dbReference type="InterPro" id="IPR018202">
    <property type="entry name" value="Ser_caboxypep_ser_AS"/>
</dbReference>
<feature type="chain" id="PRO_5024504399" description="Carboxypeptidase" evidence="15">
    <location>
        <begin position="26"/>
        <end position="604"/>
    </location>
</feature>
<keyword evidence="5 15" id="KW-0645">Protease</keyword>
<comment type="catalytic activity">
    <reaction evidence="1">
        <text>Preferential release of a C-terminal arginine or lysine residue.</text>
        <dbReference type="EC" id="3.4.16.6"/>
    </reaction>
</comment>
<evidence type="ECO:0000313" key="19">
    <source>
        <dbReference type="Proteomes" id="UP000053558"/>
    </source>
</evidence>
<dbReference type="GO" id="GO:0006915">
    <property type="term" value="P:apoptotic process"/>
    <property type="evidence" value="ECO:0007669"/>
    <property type="project" value="UniProtKB-KW"/>
</dbReference>
<comment type="similarity">
    <text evidence="3 15">Belongs to the peptidase S10 family.</text>
</comment>
<accession>A0A5M3MAH6</accession>
<evidence type="ECO:0000313" key="18">
    <source>
        <dbReference type="EMBL" id="EIW76268.1"/>
    </source>
</evidence>